<name>A0A4Y2NLD0_ARAVE</name>
<evidence type="ECO:0000313" key="2">
    <source>
        <dbReference type="Proteomes" id="UP000499080"/>
    </source>
</evidence>
<proteinExistence type="predicted"/>
<dbReference type="EMBL" id="BGPR01009486">
    <property type="protein sequence ID" value="GBN40315.1"/>
    <property type="molecule type" value="Genomic_DNA"/>
</dbReference>
<gene>
    <name evidence="1" type="ORF">AVEN_155472_1</name>
</gene>
<organism evidence="1 2">
    <name type="scientific">Araneus ventricosus</name>
    <name type="common">Orbweaver spider</name>
    <name type="synonym">Epeira ventricosa</name>
    <dbReference type="NCBI Taxonomy" id="182803"/>
    <lineage>
        <taxon>Eukaryota</taxon>
        <taxon>Metazoa</taxon>
        <taxon>Ecdysozoa</taxon>
        <taxon>Arthropoda</taxon>
        <taxon>Chelicerata</taxon>
        <taxon>Arachnida</taxon>
        <taxon>Araneae</taxon>
        <taxon>Araneomorphae</taxon>
        <taxon>Entelegynae</taxon>
        <taxon>Araneoidea</taxon>
        <taxon>Araneidae</taxon>
        <taxon>Araneus</taxon>
    </lineage>
</organism>
<comment type="caution">
    <text evidence="1">The sequence shown here is derived from an EMBL/GenBank/DDBJ whole genome shotgun (WGS) entry which is preliminary data.</text>
</comment>
<accession>A0A4Y2NLD0</accession>
<protein>
    <submittedName>
        <fullName evidence="1">Uncharacterized protein</fullName>
    </submittedName>
</protein>
<reference evidence="1 2" key="1">
    <citation type="journal article" date="2019" name="Sci. Rep.">
        <title>Orb-weaving spider Araneus ventricosus genome elucidates the spidroin gene catalogue.</title>
        <authorList>
            <person name="Kono N."/>
            <person name="Nakamura H."/>
            <person name="Ohtoshi R."/>
            <person name="Moran D.A.P."/>
            <person name="Shinohara A."/>
            <person name="Yoshida Y."/>
            <person name="Fujiwara M."/>
            <person name="Mori M."/>
            <person name="Tomita M."/>
            <person name="Arakawa K."/>
        </authorList>
    </citation>
    <scope>NUCLEOTIDE SEQUENCE [LARGE SCALE GENOMIC DNA]</scope>
</reference>
<keyword evidence="2" id="KW-1185">Reference proteome</keyword>
<dbReference type="AlphaFoldDB" id="A0A4Y2NLD0"/>
<sequence length="109" mass="12901">MMLMSQLYFEIHRCRPSFSCIASLNFVFFCYNFKMPRKFLTEQEALHFVKTLDDSDLDDIDNELVILFPDTNALSETEDIDDSSTREIEEIMCDDQFSTNDTNVHYYIL</sequence>
<evidence type="ECO:0000313" key="1">
    <source>
        <dbReference type="EMBL" id="GBN40315.1"/>
    </source>
</evidence>
<dbReference type="Proteomes" id="UP000499080">
    <property type="component" value="Unassembled WGS sequence"/>
</dbReference>